<dbReference type="SUPFAM" id="SSF52172">
    <property type="entry name" value="CheY-like"/>
    <property type="match status" value="1"/>
</dbReference>
<dbReference type="CDD" id="cd17589">
    <property type="entry name" value="REC_TPR"/>
    <property type="match status" value="1"/>
</dbReference>
<gene>
    <name evidence="3" type="ORF">E6C76_13635</name>
</gene>
<accession>A0A4S4AUJ0</accession>
<dbReference type="AlphaFoldDB" id="A0A4S4AUJ0"/>
<organism evidence="3 4">
    <name type="scientific">Pseudothauera nasutitermitis</name>
    <dbReference type="NCBI Taxonomy" id="2565930"/>
    <lineage>
        <taxon>Bacteria</taxon>
        <taxon>Pseudomonadati</taxon>
        <taxon>Pseudomonadota</taxon>
        <taxon>Betaproteobacteria</taxon>
        <taxon>Rhodocyclales</taxon>
        <taxon>Zoogloeaceae</taxon>
        <taxon>Pseudothauera</taxon>
    </lineage>
</organism>
<dbReference type="InterPro" id="IPR052048">
    <property type="entry name" value="ST_Response_Regulator"/>
</dbReference>
<dbReference type="SMART" id="SM00448">
    <property type="entry name" value="REC"/>
    <property type="match status" value="1"/>
</dbReference>
<protein>
    <submittedName>
        <fullName evidence="3">Response regulator</fullName>
    </submittedName>
</protein>
<keyword evidence="4" id="KW-1185">Reference proteome</keyword>
<dbReference type="InterPro" id="IPR011006">
    <property type="entry name" value="CheY-like_superfamily"/>
</dbReference>
<proteinExistence type="predicted"/>
<comment type="caution">
    <text evidence="1">Lacks conserved residue(s) required for the propagation of feature annotation.</text>
</comment>
<dbReference type="Pfam" id="PF00072">
    <property type="entry name" value="Response_reg"/>
    <property type="match status" value="1"/>
</dbReference>
<dbReference type="RefSeq" id="WP_136348792.1">
    <property type="nucleotide sequence ID" value="NZ_SSOC01000005.1"/>
</dbReference>
<evidence type="ECO:0000259" key="2">
    <source>
        <dbReference type="PROSITE" id="PS50110"/>
    </source>
</evidence>
<feature type="domain" description="Response regulatory" evidence="2">
    <location>
        <begin position="8"/>
        <end position="127"/>
    </location>
</feature>
<dbReference type="Gene3D" id="3.40.50.2300">
    <property type="match status" value="1"/>
</dbReference>
<dbReference type="Gene3D" id="1.25.40.10">
    <property type="entry name" value="Tetratricopeptide repeat domain"/>
    <property type="match status" value="2"/>
</dbReference>
<dbReference type="OrthoDB" id="7298659at2"/>
<dbReference type="InterPro" id="IPR001789">
    <property type="entry name" value="Sig_transdc_resp-reg_receiver"/>
</dbReference>
<dbReference type="SUPFAM" id="SSF48452">
    <property type="entry name" value="TPR-like"/>
    <property type="match status" value="1"/>
</dbReference>
<evidence type="ECO:0000313" key="4">
    <source>
        <dbReference type="Proteomes" id="UP000308430"/>
    </source>
</evidence>
<dbReference type="PANTHER" id="PTHR43228">
    <property type="entry name" value="TWO-COMPONENT RESPONSE REGULATOR"/>
    <property type="match status" value="1"/>
</dbReference>
<dbReference type="GO" id="GO:0000160">
    <property type="term" value="P:phosphorelay signal transduction system"/>
    <property type="evidence" value="ECO:0007669"/>
    <property type="project" value="InterPro"/>
</dbReference>
<dbReference type="InterPro" id="IPR011990">
    <property type="entry name" value="TPR-like_helical_dom_sf"/>
</dbReference>
<evidence type="ECO:0000256" key="1">
    <source>
        <dbReference type="PROSITE-ProRule" id="PRU00169"/>
    </source>
</evidence>
<sequence>MAELATVSVLVIDANPGMRTQLRAMLGSFGVNGVQFAVSAANAVRKLRGARFDIVLCEFNLGDGQDGQHLLEDLRSQEIIPLSTLFIMVTTERNYERVVGTAELAPNDYVLKPLAAHALRERLQRALDKREIFLPAYLRVEIGDPLGAVELLRQAEADQPRYLTDLLRLQAELLLATGHTDDAQKTYRRALGEKDLPWAQLGLARILFLRKQHGEAEEMIATLVAEREHYIDAYDLLARCREEDGRLELARDALLAASARSPHRVSRLRHLGEVSFQLGEHERAERVLAEVVRKGKVSGFREPEDHVRLLQVQLAQGRDEAARATIRDLDNSMGGHPKASTCAALARGLYYAADGEDEQAREALRTSALAASADGGLLSATLKQELLKACFDNDLETEGSELVLDILRNAADERTLEITRGALRMRGREMLAEELEERTREEVRGLIARGAAKAKAGDYDGAVSEMMSAARRMPGNPHVLFNAALALLRHIEHRGWNERFATQASTLISRARRFDPASPRLAAISGLLHSLFKKFSIAPRGEGRRRGIAV</sequence>
<dbReference type="Proteomes" id="UP000308430">
    <property type="component" value="Unassembled WGS sequence"/>
</dbReference>
<reference evidence="3 4" key="1">
    <citation type="submission" date="2019-04" db="EMBL/GenBank/DDBJ databases">
        <title>Azoarcus nasutitermitis sp. nov. isolated from termite nest.</title>
        <authorList>
            <person name="Lin S.-Y."/>
            <person name="Hameed A."/>
            <person name="Hsu Y.-H."/>
            <person name="Young C.-C."/>
        </authorList>
    </citation>
    <scope>NUCLEOTIDE SEQUENCE [LARGE SCALE GENOMIC DNA]</scope>
    <source>
        <strain evidence="3 4">CC-YHH838</strain>
    </source>
</reference>
<evidence type="ECO:0000313" key="3">
    <source>
        <dbReference type="EMBL" id="THF63631.1"/>
    </source>
</evidence>
<comment type="caution">
    <text evidence="3">The sequence shown here is derived from an EMBL/GenBank/DDBJ whole genome shotgun (WGS) entry which is preliminary data.</text>
</comment>
<dbReference type="PROSITE" id="PS50110">
    <property type="entry name" value="RESPONSE_REGULATORY"/>
    <property type="match status" value="1"/>
</dbReference>
<dbReference type="EMBL" id="SSOC01000005">
    <property type="protein sequence ID" value="THF63631.1"/>
    <property type="molecule type" value="Genomic_DNA"/>
</dbReference>
<dbReference type="PANTHER" id="PTHR43228:SF1">
    <property type="entry name" value="TWO-COMPONENT RESPONSE REGULATOR ARR22"/>
    <property type="match status" value="1"/>
</dbReference>
<name>A0A4S4AUJ0_9RHOO</name>